<accession>A0A515DCC4</accession>
<sequence length="385" mass="40475">MQRRTFVSSAAVALAGAMQPMASAWAASPLKVAVMVPLTGPAGLFGPSAKACAELAVEQLNARGGVLGRKVDLLIGDGGLAPAEAGQAALKLWKGNGAEVFIGMHDSAVRGALEGLFKGQVPYFYTPVYEGGDCSVGTYFNGETPPQQLELPLPWLMAERKVKKWYLIGNDYIWGRNTNAAAKGYITKAGGTVVGDEYQPFSVDNFDSSLARIRDSGADAVLVSLVGGSSVTFNRAFAGFGLADKVVRIGSLIEENTLAGIGVQNAKNLYSSAGYFANIDTPAAKGFSTAYFKRFGDKAPALNGLAESVFEGFLMLSAIAKKANNLKVAAMEHASEGASYEGPRGSVTMHARHVDQNIYVAEVASTGFKVVKTFPHVPSGQTCKV</sequence>
<dbReference type="Proteomes" id="UP000316798">
    <property type="component" value="Chromosome"/>
</dbReference>
<dbReference type="EMBL" id="CP035503">
    <property type="protein sequence ID" value="QDL38068.1"/>
    <property type="molecule type" value="Genomic_DNA"/>
</dbReference>
<feature type="signal peptide" evidence="5">
    <location>
        <begin position="1"/>
        <end position="26"/>
    </location>
</feature>
<dbReference type="InterPro" id="IPR000709">
    <property type="entry name" value="Leu_Ile_Val-bd"/>
</dbReference>
<dbReference type="PANTHER" id="PTHR47628:SF1">
    <property type="entry name" value="ALIPHATIC AMIDASE EXPRESSION-REGULATING PROTEIN"/>
    <property type="match status" value="1"/>
</dbReference>
<keyword evidence="3 5" id="KW-0732">Signal</keyword>
<evidence type="ECO:0000256" key="5">
    <source>
        <dbReference type="SAM" id="SignalP"/>
    </source>
</evidence>
<evidence type="ECO:0000256" key="2">
    <source>
        <dbReference type="ARBA" id="ARBA00022448"/>
    </source>
</evidence>
<gene>
    <name evidence="7" type="ORF">EUB48_12820</name>
</gene>
<dbReference type="InterPro" id="IPR028082">
    <property type="entry name" value="Peripla_BP_I"/>
</dbReference>
<feature type="chain" id="PRO_5022221954" description="Leucine-binding protein domain-containing protein" evidence="5">
    <location>
        <begin position="27"/>
        <end position="385"/>
    </location>
</feature>
<proteinExistence type="inferred from homology"/>
<dbReference type="PRINTS" id="PR00337">
    <property type="entry name" value="LEUILEVALBP"/>
</dbReference>
<dbReference type="InterPro" id="IPR028081">
    <property type="entry name" value="Leu-bd"/>
</dbReference>
<keyword evidence="8" id="KW-1185">Reference proteome</keyword>
<evidence type="ECO:0000256" key="4">
    <source>
        <dbReference type="ARBA" id="ARBA00022970"/>
    </source>
</evidence>
<dbReference type="RefSeq" id="WP_142819491.1">
    <property type="nucleotide sequence ID" value="NZ_CP035503.1"/>
</dbReference>
<reference evidence="7 8" key="1">
    <citation type="submission" date="2019-01" db="EMBL/GenBank/DDBJ databases">
        <title>Genomic insights into a novel species Rhodoferax sp.</title>
        <authorList>
            <person name="Jin L."/>
        </authorList>
    </citation>
    <scope>NUCLEOTIDE SEQUENCE [LARGE SCALE GENOMIC DNA]</scope>
    <source>
        <strain evidence="7 8">CHu59-6-5</strain>
    </source>
</reference>
<dbReference type="Pfam" id="PF13458">
    <property type="entry name" value="Peripla_BP_6"/>
    <property type="match status" value="1"/>
</dbReference>
<evidence type="ECO:0000259" key="6">
    <source>
        <dbReference type="Pfam" id="PF13458"/>
    </source>
</evidence>
<dbReference type="CDD" id="cd06358">
    <property type="entry name" value="PBP1_NHase"/>
    <property type="match status" value="1"/>
</dbReference>
<evidence type="ECO:0000313" key="7">
    <source>
        <dbReference type="EMBL" id="QDL38068.1"/>
    </source>
</evidence>
<evidence type="ECO:0000256" key="3">
    <source>
        <dbReference type="ARBA" id="ARBA00022729"/>
    </source>
</evidence>
<organism evidence="7 8">
    <name type="scientific">Rhodoferax sediminis</name>
    <dbReference type="NCBI Taxonomy" id="2509614"/>
    <lineage>
        <taxon>Bacteria</taxon>
        <taxon>Pseudomonadati</taxon>
        <taxon>Pseudomonadota</taxon>
        <taxon>Betaproteobacteria</taxon>
        <taxon>Burkholderiales</taxon>
        <taxon>Comamonadaceae</taxon>
        <taxon>Rhodoferax</taxon>
    </lineage>
</organism>
<dbReference type="AlphaFoldDB" id="A0A515DCC4"/>
<dbReference type="OrthoDB" id="5288800at2"/>
<comment type="similarity">
    <text evidence="1">Belongs to the leucine-binding protein family.</text>
</comment>
<feature type="domain" description="Leucine-binding protein" evidence="6">
    <location>
        <begin position="29"/>
        <end position="366"/>
    </location>
</feature>
<keyword evidence="2" id="KW-0813">Transport</keyword>
<name>A0A515DCC4_9BURK</name>
<dbReference type="KEGG" id="rhf:EUB48_12820"/>
<keyword evidence="4" id="KW-0029">Amino-acid transport</keyword>
<dbReference type="Gene3D" id="3.40.50.2300">
    <property type="match status" value="2"/>
</dbReference>
<dbReference type="PANTHER" id="PTHR47628">
    <property type="match status" value="1"/>
</dbReference>
<dbReference type="SUPFAM" id="SSF53822">
    <property type="entry name" value="Periplasmic binding protein-like I"/>
    <property type="match status" value="1"/>
</dbReference>
<protein>
    <recommendedName>
        <fullName evidence="6">Leucine-binding protein domain-containing protein</fullName>
    </recommendedName>
</protein>
<dbReference type="GO" id="GO:0006865">
    <property type="term" value="P:amino acid transport"/>
    <property type="evidence" value="ECO:0007669"/>
    <property type="project" value="UniProtKB-KW"/>
</dbReference>
<evidence type="ECO:0000256" key="1">
    <source>
        <dbReference type="ARBA" id="ARBA00010062"/>
    </source>
</evidence>
<evidence type="ECO:0000313" key="8">
    <source>
        <dbReference type="Proteomes" id="UP000316798"/>
    </source>
</evidence>